<name>A0A843WD10_COLES</name>
<dbReference type="PANTHER" id="PTHR13683">
    <property type="entry name" value="ASPARTYL PROTEASES"/>
    <property type="match status" value="1"/>
</dbReference>
<feature type="non-terminal residue" evidence="5">
    <location>
        <position position="494"/>
    </location>
</feature>
<evidence type="ECO:0000313" key="6">
    <source>
        <dbReference type="Proteomes" id="UP000652761"/>
    </source>
</evidence>
<dbReference type="InterPro" id="IPR001461">
    <property type="entry name" value="Aspartic_peptidase_A1"/>
</dbReference>
<dbReference type="InterPro" id="IPR021109">
    <property type="entry name" value="Peptidase_aspartic_dom_sf"/>
</dbReference>
<gene>
    <name evidence="5" type="ORF">Taro_036313</name>
</gene>
<feature type="domain" description="Xylanase inhibitor N-terminal" evidence="4">
    <location>
        <begin position="180"/>
        <end position="329"/>
    </location>
</feature>
<dbReference type="PANTHER" id="PTHR13683:SF798">
    <property type="entry name" value="ASPARTYL PROTEASE AED3-LIKE"/>
    <property type="match status" value="1"/>
</dbReference>
<reference evidence="5" key="1">
    <citation type="submission" date="2017-07" db="EMBL/GenBank/DDBJ databases">
        <title>Taro Niue Genome Assembly and Annotation.</title>
        <authorList>
            <person name="Atibalentja N."/>
            <person name="Keating K."/>
            <person name="Fields C.J."/>
        </authorList>
    </citation>
    <scope>NUCLEOTIDE SEQUENCE</scope>
    <source>
        <strain evidence="5">Niue_2</strain>
        <tissue evidence="5">Leaf</tissue>
    </source>
</reference>
<dbReference type="Gene3D" id="2.40.70.10">
    <property type="entry name" value="Acid Proteases"/>
    <property type="match status" value="2"/>
</dbReference>
<feature type="active site" evidence="2">
    <location>
        <position position="198"/>
    </location>
</feature>
<accession>A0A843WD10</accession>
<keyword evidence="6" id="KW-1185">Reference proteome</keyword>
<evidence type="ECO:0000313" key="5">
    <source>
        <dbReference type="EMBL" id="MQM03531.1"/>
    </source>
</evidence>
<dbReference type="AlphaFoldDB" id="A0A843WD10"/>
<comment type="caution">
    <text evidence="5">The sequence shown here is derived from an EMBL/GenBank/DDBJ whole genome shotgun (WGS) entry which is preliminary data.</text>
</comment>
<organism evidence="5 6">
    <name type="scientific">Colocasia esculenta</name>
    <name type="common">Wild taro</name>
    <name type="synonym">Arum esculentum</name>
    <dbReference type="NCBI Taxonomy" id="4460"/>
    <lineage>
        <taxon>Eukaryota</taxon>
        <taxon>Viridiplantae</taxon>
        <taxon>Streptophyta</taxon>
        <taxon>Embryophyta</taxon>
        <taxon>Tracheophyta</taxon>
        <taxon>Spermatophyta</taxon>
        <taxon>Magnoliopsida</taxon>
        <taxon>Liliopsida</taxon>
        <taxon>Araceae</taxon>
        <taxon>Aroideae</taxon>
        <taxon>Colocasieae</taxon>
        <taxon>Colocasia</taxon>
    </lineage>
</organism>
<dbReference type="GO" id="GO:0006508">
    <property type="term" value="P:proteolysis"/>
    <property type="evidence" value="ECO:0007669"/>
    <property type="project" value="InterPro"/>
</dbReference>
<protein>
    <recommendedName>
        <fullName evidence="4">Xylanase inhibitor N-terminal domain-containing protein</fullName>
    </recommendedName>
</protein>
<dbReference type="GO" id="GO:0004190">
    <property type="term" value="F:aspartic-type endopeptidase activity"/>
    <property type="evidence" value="ECO:0007669"/>
    <property type="project" value="InterPro"/>
</dbReference>
<feature type="active site" evidence="2">
    <location>
        <position position="386"/>
    </location>
</feature>
<dbReference type="Proteomes" id="UP000652761">
    <property type="component" value="Unassembled WGS sequence"/>
</dbReference>
<proteinExistence type="inferred from homology"/>
<dbReference type="InterPro" id="IPR032861">
    <property type="entry name" value="TAXi_N"/>
</dbReference>
<evidence type="ECO:0000256" key="3">
    <source>
        <dbReference type="SAM" id="MobiDB-lite"/>
    </source>
</evidence>
<evidence type="ECO:0000256" key="2">
    <source>
        <dbReference type="PIRSR" id="PIRSR601461-1"/>
    </source>
</evidence>
<feature type="non-terminal residue" evidence="5">
    <location>
        <position position="1"/>
    </location>
</feature>
<dbReference type="OrthoDB" id="1727147at2759"/>
<dbReference type="Pfam" id="PF14543">
    <property type="entry name" value="TAXi_N"/>
    <property type="match status" value="1"/>
</dbReference>
<evidence type="ECO:0000256" key="1">
    <source>
        <dbReference type="ARBA" id="ARBA00007447"/>
    </source>
</evidence>
<dbReference type="EMBL" id="NMUH01003050">
    <property type="protein sequence ID" value="MQM03531.1"/>
    <property type="molecule type" value="Genomic_DNA"/>
</dbReference>
<sequence>SEQGEAPNPRPAEEQEDEEPTSLSHEEEGDDYCVATKKAPLPTSRSEESIATPILSRYQVVSPPSEHQEVTALVAITVYISSRRRGNESYVLRDQHLSCLTFELMFGNHRRKGNSGDRAAATNGQTVASSAGSQHVEDALLDITSNDASRLLYLSSVAVSTRKTIASVASGRQVLQSANYIVRICPGKAPQPMLMALDTSNDVTWLPCPACAGCPPSSTIFDSTKSSSTPIPCGDARYNQVPNPSCQGTNCSFNMTYDSSAFQAALSRDTLHIADDIFPAYTFGCLLKLGVAAGAAGAQMGTGVAARSTFSYCLPNFHSLNFSGSLRLGPARQPIRIKTTPLLTNPRRPTFYHVNMTSIWVDHREVAIPPSVLAFDPTTGVGTIFDSGTMFTGVVAREGGVLLGGGEHAEEEDVLHAIVQDLRRHAGGVRLRAQRVRHQKQRSLLLPPVCPSSRGDDGGNDGMEEPLLCTELIYRKPFLRDSSKATYDSELLLL</sequence>
<comment type="similarity">
    <text evidence="1">Belongs to the peptidase A1 family.</text>
</comment>
<evidence type="ECO:0000259" key="4">
    <source>
        <dbReference type="Pfam" id="PF14543"/>
    </source>
</evidence>
<feature type="region of interest" description="Disordered" evidence="3">
    <location>
        <begin position="1"/>
        <end position="48"/>
    </location>
</feature>
<dbReference type="SUPFAM" id="SSF50630">
    <property type="entry name" value="Acid proteases"/>
    <property type="match status" value="1"/>
</dbReference>